<evidence type="ECO:0000256" key="5">
    <source>
        <dbReference type="RuleBase" id="RU361161"/>
    </source>
</evidence>
<protein>
    <submittedName>
        <fullName evidence="8">Beta-glucosidase</fullName>
        <ecNumber evidence="8">3.2.1.21</ecNumber>
    </submittedName>
</protein>
<dbReference type="SMART" id="SM01217">
    <property type="entry name" value="Fn3_like"/>
    <property type="match status" value="1"/>
</dbReference>
<name>A0A841GAP4_9GAMM</name>
<dbReference type="Proteomes" id="UP000585721">
    <property type="component" value="Unassembled WGS sequence"/>
</dbReference>
<feature type="chain" id="PRO_5032934588" evidence="6">
    <location>
        <begin position="30"/>
        <end position="814"/>
    </location>
</feature>
<dbReference type="EC" id="3.2.1.21" evidence="8"/>
<evidence type="ECO:0000256" key="2">
    <source>
        <dbReference type="ARBA" id="ARBA00022801"/>
    </source>
</evidence>
<sequence>MMTKPNNTRPSVVAMAVCAVLFASISGCNNDDNKSTSSTPVKDNAYYKAMAESLVSKMTTEEQLNMLAGPGYSLTSAGFGVNYDVLVNLKSDVPGTVGYINGVYNAATGIDIAATKLADGPAGVRINSTRSGESGTFYGTAFPVGILLGSTWNPELVQEVGKAIGNEVKEYGLDFWLAPGMNIQRNPLNGRNFEYFSEDPLISGVMAAAEVNGAQAEGVGTTIKHFIANNGETSRNIVNNVISPRAIREIYLRGYEYAAEHAHPWAVMTAMNKVNSTYTGQWKDLNTSVLRNEWGYEGFVMSDWFSGDGSYVDMIKSGNDLIEPGGRGLPYGFGDALTALKEGYSSGILSSGDIKQSTVRILTQVLKTPSNQNYIPDNNPDLNMHAILSKEAAKEGMVLLKNTDNSLPISRSDKVAPFGIAAVNTLKGGGGSGDVNAAYTINIMKGLSSQFAIDSTLDNFYNDFFAANKTSTNFGGISTIISCREPDSTEMTLEQINTAADNNDVAVISIGRNSSQGVDRTNTAGDYLLSAAESELINNVSTAFHNQNKKVIVVLNTAGVMDTTAWQDKVDGILLAYMPGQEAGDAIAEILSGDTNPSGKLTQTFPASYVDVPSSGTFPGVDTNGDGRVDTNYYNDDIYVGYRYYNSFNKPVAYPFGYGLSYTTFSISDSAVSANTLDKGANGSITLTATVSNTGSIAGKEVAQVYINAPEVKLKKPTIELKAFDKTSELDAGASEKLSFNIPAKLLASFDPDNNQWIVEPGTYQAYISNSSDISGVEPVSFTVSKEIVVSNTTPGALALPSGVAASDFVTVSE</sequence>
<comment type="caution">
    <text evidence="8">The sequence shown here is derived from an EMBL/GenBank/DDBJ whole genome shotgun (WGS) entry which is preliminary data.</text>
</comment>
<dbReference type="InterPro" id="IPR036881">
    <property type="entry name" value="Glyco_hydro_3_C_sf"/>
</dbReference>
<dbReference type="AlphaFoldDB" id="A0A841GAP4"/>
<organism evidence="8 9">
    <name type="scientific">Tolumonas osonensis</name>
    <dbReference type="NCBI Taxonomy" id="675874"/>
    <lineage>
        <taxon>Bacteria</taxon>
        <taxon>Pseudomonadati</taxon>
        <taxon>Pseudomonadota</taxon>
        <taxon>Gammaproteobacteria</taxon>
        <taxon>Aeromonadales</taxon>
        <taxon>Aeromonadaceae</taxon>
        <taxon>Tolumonas</taxon>
    </lineage>
</organism>
<dbReference type="PRINTS" id="PR00133">
    <property type="entry name" value="GLHYDRLASE3"/>
</dbReference>
<dbReference type="InterPro" id="IPR001764">
    <property type="entry name" value="Glyco_hydro_3_N"/>
</dbReference>
<dbReference type="PROSITE" id="PS00775">
    <property type="entry name" value="GLYCOSYL_HYDROL_F3"/>
    <property type="match status" value="1"/>
</dbReference>
<dbReference type="InterPro" id="IPR050288">
    <property type="entry name" value="Cellulose_deg_GH3"/>
</dbReference>
<evidence type="ECO:0000256" key="4">
    <source>
        <dbReference type="ARBA" id="ARBA00023295"/>
    </source>
</evidence>
<dbReference type="Pfam" id="PF00933">
    <property type="entry name" value="Glyco_hydro_3"/>
    <property type="match status" value="1"/>
</dbReference>
<dbReference type="SUPFAM" id="SSF52279">
    <property type="entry name" value="Beta-D-glucan exohydrolase, C-terminal domain"/>
    <property type="match status" value="1"/>
</dbReference>
<dbReference type="PANTHER" id="PTHR42715">
    <property type="entry name" value="BETA-GLUCOSIDASE"/>
    <property type="match status" value="1"/>
</dbReference>
<dbReference type="RefSeq" id="WP_246358725.1">
    <property type="nucleotide sequence ID" value="NZ_JACHGR010000002.1"/>
</dbReference>
<keyword evidence="6" id="KW-0732">Signal</keyword>
<accession>A0A841GAP4</accession>
<keyword evidence="9" id="KW-1185">Reference proteome</keyword>
<reference evidence="8 9" key="1">
    <citation type="submission" date="2020-08" db="EMBL/GenBank/DDBJ databases">
        <title>Genomic Encyclopedia of Type Strains, Phase IV (KMG-IV): sequencing the most valuable type-strain genomes for metagenomic binning, comparative biology and taxonomic classification.</title>
        <authorList>
            <person name="Goeker M."/>
        </authorList>
    </citation>
    <scope>NUCLEOTIDE SEQUENCE [LARGE SCALE GENOMIC DNA]</scope>
    <source>
        <strain evidence="8 9">DSM 22975</strain>
    </source>
</reference>
<dbReference type="InterPro" id="IPR002772">
    <property type="entry name" value="Glyco_hydro_3_C"/>
</dbReference>
<evidence type="ECO:0000256" key="6">
    <source>
        <dbReference type="SAM" id="SignalP"/>
    </source>
</evidence>
<dbReference type="GO" id="GO:0008422">
    <property type="term" value="F:beta-glucosidase activity"/>
    <property type="evidence" value="ECO:0007669"/>
    <property type="project" value="UniProtKB-EC"/>
</dbReference>
<feature type="signal peptide" evidence="6">
    <location>
        <begin position="1"/>
        <end position="29"/>
    </location>
</feature>
<dbReference type="SUPFAM" id="SSF51445">
    <property type="entry name" value="(Trans)glycosidases"/>
    <property type="match status" value="1"/>
</dbReference>
<evidence type="ECO:0000256" key="3">
    <source>
        <dbReference type="ARBA" id="ARBA00023277"/>
    </source>
</evidence>
<dbReference type="InterPro" id="IPR026891">
    <property type="entry name" value="Fn3-like"/>
</dbReference>
<dbReference type="InterPro" id="IPR017853">
    <property type="entry name" value="GH"/>
</dbReference>
<keyword evidence="4 5" id="KW-0326">Glycosidase</keyword>
<gene>
    <name evidence="8" type="ORF">HNR75_000881</name>
</gene>
<dbReference type="InterPro" id="IPR036962">
    <property type="entry name" value="Glyco_hydro_3_N_sf"/>
</dbReference>
<evidence type="ECO:0000313" key="8">
    <source>
        <dbReference type="EMBL" id="MBB6055009.1"/>
    </source>
</evidence>
<dbReference type="Gene3D" id="3.40.50.1700">
    <property type="entry name" value="Glycoside hydrolase family 3 C-terminal domain"/>
    <property type="match status" value="1"/>
</dbReference>
<dbReference type="Pfam" id="PF01915">
    <property type="entry name" value="Glyco_hydro_3_C"/>
    <property type="match status" value="1"/>
</dbReference>
<feature type="domain" description="Fibronectin type III-like" evidence="7">
    <location>
        <begin position="701"/>
        <end position="772"/>
    </location>
</feature>
<evidence type="ECO:0000313" key="9">
    <source>
        <dbReference type="Proteomes" id="UP000585721"/>
    </source>
</evidence>
<dbReference type="Gene3D" id="2.60.40.10">
    <property type="entry name" value="Immunoglobulins"/>
    <property type="match status" value="1"/>
</dbReference>
<dbReference type="EMBL" id="JACHGR010000002">
    <property type="protein sequence ID" value="MBB6055009.1"/>
    <property type="molecule type" value="Genomic_DNA"/>
</dbReference>
<dbReference type="PANTHER" id="PTHR42715:SF10">
    <property type="entry name" value="BETA-GLUCOSIDASE"/>
    <property type="match status" value="1"/>
</dbReference>
<proteinExistence type="inferred from homology"/>
<keyword evidence="2 5" id="KW-0378">Hydrolase</keyword>
<dbReference type="GO" id="GO:0005975">
    <property type="term" value="P:carbohydrate metabolic process"/>
    <property type="evidence" value="ECO:0007669"/>
    <property type="project" value="InterPro"/>
</dbReference>
<dbReference type="Pfam" id="PF14310">
    <property type="entry name" value="Fn3-like"/>
    <property type="match status" value="1"/>
</dbReference>
<dbReference type="Gene3D" id="3.20.20.300">
    <property type="entry name" value="Glycoside hydrolase, family 3, N-terminal domain"/>
    <property type="match status" value="1"/>
</dbReference>
<dbReference type="PROSITE" id="PS51257">
    <property type="entry name" value="PROKAR_LIPOPROTEIN"/>
    <property type="match status" value="1"/>
</dbReference>
<evidence type="ECO:0000256" key="1">
    <source>
        <dbReference type="ARBA" id="ARBA00005336"/>
    </source>
</evidence>
<dbReference type="InterPro" id="IPR019800">
    <property type="entry name" value="Glyco_hydro_3_AS"/>
</dbReference>
<keyword evidence="3" id="KW-0119">Carbohydrate metabolism</keyword>
<evidence type="ECO:0000259" key="7">
    <source>
        <dbReference type="SMART" id="SM01217"/>
    </source>
</evidence>
<comment type="similarity">
    <text evidence="1 5">Belongs to the glycosyl hydrolase 3 family.</text>
</comment>
<dbReference type="InterPro" id="IPR013783">
    <property type="entry name" value="Ig-like_fold"/>
</dbReference>